<accession>A0A0F9L5A1</accession>
<dbReference type="EMBL" id="LAZR01013260">
    <property type="protein sequence ID" value="KKM22785.1"/>
    <property type="molecule type" value="Genomic_DNA"/>
</dbReference>
<name>A0A0F9L5A1_9ZZZZ</name>
<protein>
    <submittedName>
        <fullName evidence="1">Uncharacterized protein</fullName>
    </submittedName>
</protein>
<dbReference type="AlphaFoldDB" id="A0A0F9L5A1"/>
<proteinExistence type="predicted"/>
<evidence type="ECO:0000313" key="1">
    <source>
        <dbReference type="EMBL" id="KKM22785.1"/>
    </source>
</evidence>
<comment type="caution">
    <text evidence="1">The sequence shown here is derived from an EMBL/GenBank/DDBJ whole genome shotgun (WGS) entry which is preliminary data.</text>
</comment>
<reference evidence="1" key="1">
    <citation type="journal article" date="2015" name="Nature">
        <title>Complex archaea that bridge the gap between prokaryotes and eukaryotes.</title>
        <authorList>
            <person name="Spang A."/>
            <person name="Saw J.H."/>
            <person name="Jorgensen S.L."/>
            <person name="Zaremba-Niedzwiedzka K."/>
            <person name="Martijn J."/>
            <person name="Lind A.E."/>
            <person name="van Eijk R."/>
            <person name="Schleper C."/>
            <person name="Guy L."/>
            <person name="Ettema T.J."/>
        </authorList>
    </citation>
    <scope>NUCLEOTIDE SEQUENCE</scope>
</reference>
<gene>
    <name evidence="1" type="ORF">LCGC14_1621760</name>
</gene>
<organism evidence="1">
    <name type="scientific">marine sediment metagenome</name>
    <dbReference type="NCBI Taxonomy" id="412755"/>
    <lineage>
        <taxon>unclassified sequences</taxon>
        <taxon>metagenomes</taxon>
        <taxon>ecological metagenomes</taxon>
    </lineage>
</organism>
<sequence length="121" mass="14429">MSKEYEITITVDTNDADYMTKVSKISHEDLEKIKPLIAAIKNFKPYLTQAKGKSEWKHENNYPYRECCREDLGEETPEEIYIDFDEETHELFLEFIELSEYGFHTVKSVEVCPWRKKEKLL</sequence>